<proteinExistence type="predicted"/>
<dbReference type="Gramene" id="OE9A022802T1">
    <property type="protein sequence ID" value="OE9A022802C1"/>
    <property type="gene ID" value="OE9A022802"/>
</dbReference>
<dbReference type="EMBL" id="CACTIH010007243">
    <property type="protein sequence ID" value="CAA3005217.1"/>
    <property type="molecule type" value="Genomic_DNA"/>
</dbReference>
<evidence type="ECO:0000313" key="3">
    <source>
        <dbReference type="Proteomes" id="UP000594638"/>
    </source>
</evidence>
<protein>
    <submittedName>
        <fullName evidence="2">Uncharacterized protein</fullName>
    </submittedName>
</protein>
<organism evidence="2 3">
    <name type="scientific">Olea europaea subsp. europaea</name>
    <dbReference type="NCBI Taxonomy" id="158383"/>
    <lineage>
        <taxon>Eukaryota</taxon>
        <taxon>Viridiplantae</taxon>
        <taxon>Streptophyta</taxon>
        <taxon>Embryophyta</taxon>
        <taxon>Tracheophyta</taxon>
        <taxon>Spermatophyta</taxon>
        <taxon>Magnoliopsida</taxon>
        <taxon>eudicotyledons</taxon>
        <taxon>Gunneridae</taxon>
        <taxon>Pentapetalae</taxon>
        <taxon>asterids</taxon>
        <taxon>lamiids</taxon>
        <taxon>Lamiales</taxon>
        <taxon>Oleaceae</taxon>
        <taxon>Oleeae</taxon>
        <taxon>Olea</taxon>
    </lineage>
</organism>
<accession>A0A8S0THX4</accession>
<comment type="caution">
    <text evidence="2">The sequence shown here is derived from an EMBL/GenBank/DDBJ whole genome shotgun (WGS) entry which is preliminary data.</text>
</comment>
<evidence type="ECO:0000256" key="1">
    <source>
        <dbReference type="SAM" id="Phobius"/>
    </source>
</evidence>
<feature type="transmembrane region" description="Helical" evidence="1">
    <location>
        <begin position="6"/>
        <end position="24"/>
    </location>
</feature>
<keyword evidence="1" id="KW-0472">Membrane</keyword>
<gene>
    <name evidence="2" type="ORF">OLEA9_A022802</name>
</gene>
<evidence type="ECO:0000313" key="2">
    <source>
        <dbReference type="EMBL" id="CAA3005217.1"/>
    </source>
</evidence>
<name>A0A8S0THX4_OLEEU</name>
<sequence>MKPKDCTNVSWVAAVVVMVFLLNFQRLTADFAGKTLKTDGAGGGGDGHGTTAATMVVFVLPPPGGGDGGGFFPLPLLLHFLRFQQLGSGSGSD</sequence>
<keyword evidence="1" id="KW-1133">Transmembrane helix</keyword>
<keyword evidence="1" id="KW-0812">Transmembrane</keyword>
<keyword evidence="3" id="KW-1185">Reference proteome</keyword>
<dbReference type="AlphaFoldDB" id="A0A8S0THX4"/>
<reference evidence="2 3" key="1">
    <citation type="submission" date="2019-12" db="EMBL/GenBank/DDBJ databases">
        <authorList>
            <person name="Alioto T."/>
            <person name="Alioto T."/>
            <person name="Gomez Garrido J."/>
        </authorList>
    </citation>
    <scope>NUCLEOTIDE SEQUENCE [LARGE SCALE GENOMIC DNA]</scope>
</reference>
<dbReference type="Proteomes" id="UP000594638">
    <property type="component" value="Unassembled WGS sequence"/>
</dbReference>